<evidence type="ECO:0000313" key="2">
    <source>
        <dbReference type="Proteomes" id="UP001204144"/>
    </source>
</evidence>
<protein>
    <recommendedName>
        <fullName evidence="3">Adhesin domain-containing protein</fullName>
    </recommendedName>
</protein>
<reference evidence="1 2" key="1">
    <citation type="submission" date="2018-11" db="EMBL/GenBank/DDBJ databases">
        <title>Novel bacteria species description.</title>
        <authorList>
            <person name="Han J.-H."/>
        </authorList>
    </citation>
    <scope>NUCLEOTIDE SEQUENCE [LARGE SCALE GENOMIC DNA]</scope>
    <source>
        <strain evidence="1 2">KCTC23259</strain>
    </source>
</reference>
<proteinExistence type="predicted"/>
<comment type="caution">
    <text evidence="1">The sequence shown here is derived from an EMBL/GenBank/DDBJ whole genome shotgun (WGS) entry which is preliminary data.</text>
</comment>
<name>A0AAE3H0D4_9BACT</name>
<evidence type="ECO:0000313" key="1">
    <source>
        <dbReference type="EMBL" id="MCP9762617.1"/>
    </source>
</evidence>
<evidence type="ECO:0008006" key="3">
    <source>
        <dbReference type="Google" id="ProtNLM"/>
    </source>
</evidence>
<dbReference type="Proteomes" id="UP001204144">
    <property type="component" value="Unassembled WGS sequence"/>
</dbReference>
<organism evidence="1 2">
    <name type="scientific">Lacihabitans soyangensis</name>
    <dbReference type="NCBI Taxonomy" id="869394"/>
    <lineage>
        <taxon>Bacteria</taxon>
        <taxon>Pseudomonadati</taxon>
        <taxon>Bacteroidota</taxon>
        <taxon>Cytophagia</taxon>
        <taxon>Cytophagales</taxon>
        <taxon>Leadbetterellaceae</taxon>
        <taxon>Lacihabitans</taxon>
    </lineage>
</organism>
<dbReference type="AlphaFoldDB" id="A0AAE3H0D4"/>
<gene>
    <name evidence="1" type="ORF">EGI31_06590</name>
</gene>
<accession>A0AAE3H0D4</accession>
<keyword evidence="2" id="KW-1185">Reference proteome</keyword>
<sequence length="359" mass="40304">MLTNTKYFNMKTYINYLIIFVLGVSLAQAHESPLIEKRKEFNFNYSSGGVEKLEIANQFGDVKVYFTTQKNITVNVQVTANAPSPGQLDEFIESISVNGQKNGDEVKVYTSIRKENYNMKSWNKDKNSSFKIDYSVYIPKNLELVISNSFGEVTLPDFTAPLTLNLNYCTLHAAKISNPDSKISMNYGVANIKALLGGDINSNFTAVNMGEMRNVNMKNNHGSLKAKYLEDIEGVMNYSGGVFGNIKEAVKLNVNYSKNFRIENIDEKVKKLEIFSNYSNIDLPISEKFNGVFDIKTSHGSFWVDPALMVHFFKNSETDGKKSGYKPKVSNSYQGKIGTTTNTDTKILIISNFGDVKIK</sequence>
<dbReference type="EMBL" id="RJUF01000012">
    <property type="protein sequence ID" value="MCP9762617.1"/>
    <property type="molecule type" value="Genomic_DNA"/>
</dbReference>